<name>A0ABX1J4C1_9PSEU</name>
<keyword evidence="1" id="KW-0175">Coiled coil</keyword>
<reference evidence="2 3" key="1">
    <citation type="submission" date="2020-04" db="EMBL/GenBank/DDBJ databases">
        <title>Novel species.</title>
        <authorList>
            <person name="Teo W.F.A."/>
            <person name="Lipun K."/>
            <person name="Srisuk N."/>
            <person name="Duangmal K."/>
        </authorList>
    </citation>
    <scope>NUCLEOTIDE SEQUENCE [LARGE SCALE GENOMIC DNA]</scope>
    <source>
        <strain evidence="2 3">K13G38</strain>
    </source>
</reference>
<keyword evidence="3" id="KW-1185">Reference proteome</keyword>
<evidence type="ECO:0008006" key="4">
    <source>
        <dbReference type="Google" id="ProtNLM"/>
    </source>
</evidence>
<dbReference type="Gene3D" id="6.10.250.660">
    <property type="match status" value="1"/>
</dbReference>
<dbReference type="RefSeq" id="WP_168516742.1">
    <property type="nucleotide sequence ID" value="NZ_JAAXLS010000010.1"/>
</dbReference>
<evidence type="ECO:0000256" key="1">
    <source>
        <dbReference type="SAM" id="Coils"/>
    </source>
</evidence>
<protein>
    <recommendedName>
        <fullName evidence="4">DivIVA domain-containing protein</fullName>
    </recommendedName>
</protein>
<proteinExistence type="predicted"/>
<dbReference type="EMBL" id="JAAXLS010000010">
    <property type="protein sequence ID" value="NKQ54642.1"/>
    <property type="molecule type" value="Genomic_DNA"/>
</dbReference>
<evidence type="ECO:0000313" key="2">
    <source>
        <dbReference type="EMBL" id="NKQ54642.1"/>
    </source>
</evidence>
<dbReference type="Proteomes" id="UP000715441">
    <property type="component" value="Unassembled WGS sequence"/>
</dbReference>
<evidence type="ECO:0000313" key="3">
    <source>
        <dbReference type="Proteomes" id="UP000715441"/>
    </source>
</evidence>
<sequence length="199" mass="22435">MTVQTGFRRILTPERIRGLVFSKAPLGRRGVDPNEVELFQKRLAEEIAAGDAENARLRAENDRLRRWYRDQGERVDGAVQIVPVQVDVDAVNLLSEAQLQAEAYIAQAEAHSRRVTVEARRQAQEILRDAQEQAEVAAQNAAQVYRAGAGGGYAAELEEMERRLAWLRAFGHAVQVQLRAASDAFTREIEKLTEFPDRR</sequence>
<gene>
    <name evidence="2" type="ORF">HFP15_17305</name>
</gene>
<organism evidence="2 3">
    <name type="scientific">Amycolatopsis acididurans</name>
    <dbReference type="NCBI Taxonomy" id="2724524"/>
    <lineage>
        <taxon>Bacteria</taxon>
        <taxon>Bacillati</taxon>
        <taxon>Actinomycetota</taxon>
        <taxon>Actinomycetes</taxon>
        <taxon>Pseudonocardiales</taxon>
        <taxon>Pseudonocardiaceae</taxon>
        <taxon>Amycolatopsis</taxon>
    </lineage>
</organism>
<comment type="caution">
    <text evidence="2">The sequence shown here is derived from an EMBL/GenBank/DDBJ whole genome shotgun (WGS) entry which is preliminary data.</text>
</comment>
<feature type="coiled-coil region" evidence="1">
    <location>
        <begin position="94"/>
        <end position="147"/>
    </location>
</feature>
<accession>A0ABX1J4C1</accession>